<evidence type="ECO:0000313" key="2">
    <source>
        <dbReference type="EMBL" id="KAI8044128.1"/>
    </source>
</evidence>
<keyword evidence="3" id="KW-1185">Reference proteome</keyword>
<reference evidence="2" key="1">
    <citation type="journal article" date="2023" name="Genome Biol. Evol.">
        <title>Long-read-based Genome Assembly of Drosophila gunungcola Reveals Fewer Chemosensory Genes in Flower-breeding Species.</title>
        <authorList>
            <person name="Negi A."/>
            <person name="Liao B.Y."/>
            <person name="Yeh S.D."/>
        </authorList>
    </citation>
    <scope>NUCLEOTIDE SEQUENCE</scope>
    <source>
        <strain evidence="2">Sukarami</strain>
    </source>
</reference>
<dbReference type="PRINTS" id="PR01217">
    <property type="entry name" value="PRICHEXTENSN"/>
</dbReference>
<feature type="region of interest" description="Disordered" evidence="1">
    <location>
        <begin position="244"/>
        <end position="272"/>
    </location>
</feature>
<dbReference type="Proteomes" id="UP001059596">
    <property type="component" value="Chromosome 3R"/>
</dbReference>
<comment type="caution">
    <text evidence="2">The sequence shown here is derived from an EMBL/GenBank/DDBJ whole genome shotgun (WGS) entry which is preliminary data.</text>
</comment>
<sequence>MAGPQPQLFLIRKRCGPSSVRSGMSDWKERSRVLQQLLLLLLLICLGLIPAEVIANSIPIPNPCQSGQTYTNGACGQVIVNVFNAGCGGQTGIPCQPGTSVVVPGTPACPNAPLDPIVVPNPPVVVPGTPACPNAPLDPIVVPSPPVVVPGTPACPNAPLDPIVVPSPPVVVPGTPACPNAPLDPIVVPTAPVQPTVCPPSCPNSCPTTCSNNCNQSTQCPNSCPTNCPNTPCPTPPPTITPSPPTFYPTPMPYPPPPPPAPPAPPAHTTQHPYPVPVPVTTPPPATITRCREGTILVRGVCRLLFCGGYGYGYAEGRCIQARCPAGYVWTGIRCSKPQPVQIGNIHIESHVHQQAGALPHLVTNNVNNVQVNASIAIQGPTSAEQQEEDEEEEEEPVMPQPPSGPCCNVVAPRICTTQADQVAYKCFSRSQQQCGSFCSANKVVLAPPTVTTWTQANTQMVVLPPNWAGQGCQSTGGICQQAHNYYDCSGCAMGDFSTCSSYCYSYKCSSHNCAYYDQTQYCSQYPGQMGCRSEDGWFPAP</sequence>
<feature type="region of interest" description="Disordered" evidence="1">
    <location>
        <begin position="380"/>
        <end position="403"/>
    </location>
</feature>
<organism evidence="2 3">
    <name type="scientific">Drosophila gunungcola</name>
    <name type="common">fruit fly</name>
    <dbReference type="NCBI Taxonomy" id="103775"/>
    <lineage>
        <taxon>Eukaryota</taxon>
        <taxon>Metazoa</taxon>
        <taxon>Ecdysozoa</taxon>
        <taxon>Arthropoda</taxon>
        <taxon>Hexapoda</taxon>
        <taxon>Insecta</taxon>
        <taxon>Pterygota</taxon>
        <taxon>Neoptera</taxon>
        <taxon>Endopterygota</taxon>
        <taxon>Diptera</taxon>
        <taxon>Brachycera</taxon>
        <taxon>Muscomorpha</taxon>
        <taxon>Ephydroidea</taxon>
        <taxon>Drosophilidae</taxon>
        <taxon>Drosophila</taxon>
        <taxon>Sophophora</taxon>
    </lineage>
</organism>
<gene>
    <name evidence="2" type="ORF">M5D96_000279</name>
</gene>
<evidence type="ECO:0000313" key="3">
    <source>
        <dbReference type="Proteomes" id="UP001059596"/>
    </source>
</evidence>
<accession>A0A9P9YWG6</accession>
<feature type="compositionally biased region" description="Pro residues" evidence="1">
    <location>
        <begin position="244"/>
        <end position="266"/>
    </location>
</feature>
<dbReference type="EMBL" id="JAMKOV010000001">
    <property type="protein sequence ID" value="KAI8044128.1"/>
    <property type="molecule type" value="Genomic_DNA"/>
</dbReference>
<feature type="compositionally biased region" description="Acidic residues" evidence="1">
    <location>
        <begin position="386"/>
        <end position="397"/>
    </location>
</feature>
<protein>
    <submittedName>
        <fullName evidence="2">Uncharacterized protein</fullName>
    </submittedName>
</protein>
<proteinExistence type="predicted"/>
<evidence type="ECO:0000256" key="1">
    <source>
        <dbReference type="SAM" id="MobiDB-lite"/>
    </source>
</evidence>
<name>A0A9P9YWG6_9MUSC</name>
<dbReference type="AlphaFoldDB" id="A0A9P9YWG6"/>